<dbReference type="SUPFAM" id="SSF48452">
    <property type="entry name" value="TPR-like"/>
    <property type="match status" value="1"/>
</dbReference>
<evidence type="ECO:0000256" key="1">
    <source>
        <dbReference type="PROSITE-ProRule" id="PRU00339"/>
    </source>
</evidence>
<dbReference type="InterPro" id="IPR019734">
    <property type="entry name" value="TPR_rpt"/>
</dbReference>
<dbReference type="PANTHER" id="PTHR44809:SF1">
    <property type="entry name" value="PROTEIN O-MANNOSYL-TRANSFERASE TMTC1"/>
    <property type="match status" value="1"/>
</dbReference>
<protein>
    <submittedName>
        <fullName evidence="2">Uncharacterized protein</fullName>
    </submittedName>
</protein>
<dbReference type="Gene3D" id="1.25.40.10">
    <property type="entry name" value="Tetratricopeptide repeat domain"/>
    <property type="match status" value="2"/>
</dbReference>
<dbReference type="KEGG" id="woc:BA177_11915"/>
<dbReference type="Proteomes" id="UP000092695">
    <property type="component" value="Chromosome"/>
</dbReference>
<dbReference type="PROSITE" id="PS50293">
    <property type="entry name" value="TPR_REGION"/>
    <property type="match status" value="1"/>
</dbReference>
<dbReference type="AlphaFoldDB" id="A0A193LKU8"/>
<name>A0A193LKU8_9GAMM</name>
<dbReference type="EMBL" id="CP016268">
    <property type="protein sequence ID" value="ANO53195.1"/>
    <property type="molecule type" value="Genomic_DNA"/>
</dbReference>
<keyword evidence="1" id="KW-0802">TPR repeat</keyword>
<feature type="repeat" description="TPR" evidence="1">
    <location>
        <begin position="58"/>
        <end position="91"/>
    </location>
</feature>
<dbReference type="PROSITE" id="PS50005">
    <property type="entry name" value="TPR"/>
    <property type="match status" value="1"/>
</dbReference>
<dbReference type="InterPro" id="IPR011990">
    <property type="entry name" value="TPR-like_helical_dom_sf"/>
</dbReference>
<accession>A0A193LKU8</accession>
<dbReference type="InterPro" id="IPR052943">
    <property type="entry name" value="TMTC_O-mannosyl-trnsfr"/>
</dbReference>
<organism evidence="2 3">
    <name type="scientific">Woeseia oceani</name>
    <dbReference type="NCBI Taxonomy" id="1548547"/>
    <lineage>
        <taxon>Bacteria</taxon>
        <taxon>Pseudomonadati</taxon>
        <taxon>Pseudomonadota</taxon>
        <taxon>Gammaproteobacteria</taxon>
        <taxon>Woeseiales</taxon>
        <taxon>Woeseiaceae</taxon>
        <taxon>Woeseia</taxon>
    </lineage>
</organism>
<evidence type="ECO:0000313" key="3">
    <source>
        <dbReference type="Proteomes" id="UP000092695"/>
    </source>
</evidence>
<dbReference type="STRING" id="1548547.BA177_11915"/>
<proteinExistence type="predicted"/>
<dbReference type="Pfam" id="PF13414">
    <property type="entry name" value="TPR_11"/>
    <property type="match status" value="1"/>
</dbReference>
<gene>
    <name evidence="2" type="ORF">BA177_11915</name>
</gene>
<keyword evidence="3" id="KW-1185">Reference proteome</keyword>
<dbReference type="SMART" id="SM00028">
    <property type="entry name" value="TPR"/>
    <property type="match status" value="3"/>
</dbReference>
<dbReference type="PANTHER" id="PTHR44809">
    <property type="match status" value="1"/>
</dbReference>
<evidence type="ECO:0000313" key="2">
    <source>
        <dbReference type="EMBL" id="ANO53195.1"/>
    </source>
</evidence>
<sequence length="151" mass="17016">MAAGDDIDAQLRFADFLLRYPDYPGAHVNLAILQARAGDDLKAEVSIQAALALDAHYAPALNQLGMLRRRQGRFDEAEDAYLRAVEAQPDYALAHYNLGVLNELYLQRLAAALMHFERYQSLNGGDEQVEKWIADLKRRLESNQRTANVTE</sequence>
<reference evidence="2 3" key="1">
    <citation type="submission" date="2016-06" db="EMBL/GenBank/DDBJ databases">
        <title>Complete genome sequence of a deep-branching marine Gamma Proteobacterium Woeseia oceani type strain XK5.</title>
        <authorList>
            <person name="Mu D."/>
            <person name="Du Z."/>
        </authorList>
    </citation>
    <scope>NUCLEOTIDE SEQUENCE [LARGE SCALE GENOMIC DNA]</scope>
    <source>
        <strain evidence="2 3">XK5</strain>
    </source>
</reference>